<protein>
    <submittedName>
        <fullName evidence="1">Uncharacterized protein</fullName>
    </submittedName>
</protein>
<sequence>MEDVTIYHPHMDKRVCNYFEFSIQSEKLHQFWNRNTNVFDFRAYPWEIPDIIIMNEEIVTFILAQNRHDFHHMWPHPFWWARIDAPIAAFGMPFEIEDLVLRTKMWIRWMLGKKENWIWILDDRF</sequence>
<gene>
    <name evidence="1" type="ORF">ACD_2C00211G0002</name>
</gene>
<dbReference type="EMBL" id="AMFJ01000211">
    <property type="protein sequence ID" value="EKE29168.1"/>
    <property type="molecule type" value="Genomic_DNA"/>
</dbReference>
<comment type="caution">
    <text evidence="1">The sequence shown here is derived from an EMBL/GenBank/DDBJ whole genome shotgun (WGS) entry which is preliminary data.</text>
</comment>
<organism evidence="1">
    <name type="scientific">uncultured bacterium</name>
    <name type="common">gcode 4</name>
    <dbReference type="NCBI Taxonomy" id="1234023"/>
    <lineage>
        <taxon>Bacteria</taxon>
        <taxon>environmental samples</taxon>
    </lineage>
</organism>
<name>K2G1W3_9BACT</name>
<accession>K2G1W3</accession>
<reference evidence="1" key="1">
    <citation type="journal article" date="2012" name="Science">
        <title>Fermentation, hydrogen, and sulfur metabolism in multiple uncultivated bacterial phyla.</title>
        <authorList>
            <person name="Wrighton K.C."/>
            <person name="Thomas B.C."/>
            <person name="Sharon I."/>
            <person name="Miller C.S."/>
            <person name="Castelle C.J."/>
            <person name="VerBerkmoes N.C."/>
            <person name="Wilkins M.J."/>
            <person name="Hettich R.L."/>
            <person name="Lipton M.S."/>
            <person name="Williams K.H."/>
            <person name="Long P.E."/>
            <person name="Banfield J.F."/>
        </authorList>
    </citation>
    <scope>NUCLEOTIDE SEQUENCE [LARGE SCALE GENOMIC DNA]</scope>
</reference>
<proteinExistence type="predicted"/>
<evidence type="ECO:0000313" key="1">
    <source>
        <dbReference type="EMBL" id="EKE29168.1"/>
    </source>
</evidence>
<dbReference type="AlphaFoldDB" id="K2G1W3"/>